<protein>
    <submittedName>
        <fullName evidence="1">Uncharacterized protein</fullName>
    </submittedName>
</protein>
<evidence type="ECO:0000313" key="2">
    <source>
        <dbReference type="Proteomes" id="UP001597342"/>
    </source>
</evidence>
<keyword evidence="2" id="KW-1185">Reference proteome</keyword>
<dbReference type="Proteomes" id="UP001597342">
    <property type="component" value="Unassembled WGS sequence"/>
</dbReference>
<accession>A0ABW4Y313</accession>
<gene>
    <name evidence="1" type="ORF">ACFSJE_18075</name>
</gene>
<reference evidence="2" key="1">
    <citation type="journal article" date="2019" name="Int. J. Syst. Evol. Microbiol.">
        <title>The Global Catalogue of Microorganisms (GCM) 10K type strain sequencing project: providing services to taxonomists for standard genome sequencing and annotation.</title>
        <authorList>
            <consortium name="The Broad Institute Genomics Platform"/>
            <consortium name="The Broad Institute Genome Sequencing Center for Infectious Disease"/>
            <person name="Wu L."/>
            <person name="Ma J."/>
        </authorList>
    </citation>
    <scope>NUCLEOTIDE SEQUENCE [LARGE SCALE GENOMIC DNA]</scope>
    <source>
        <strain evidence="2">JCM 3389</strain>
    </source>
</reference>
<evidence type="ECO:0000313" key="1">
    <source>
        <dbReference type="EMBL" id="MFD2101705.1"/>
    </source>
</evidence>
<comment type="caution">
    <text evidence="1">The sequence shown here is derived from an EMBL/GenBank/DDBJ whole genome shotgun (WGS) entry which is preliminary data.</text>
</comment>
<name>A0ABW4Y313_9FLAO</name>
<proteinExistence type="predicted"/>
<dbReference type="EMBL" id="JBHUHU010000005">
    <property type="protein sequence ID" value="MFD2101705.1"/>
    <property type="molecule type" value="Genomic_DNA"/>
</dbReference>
<dbReference type="RefSeq" id="WP_379832272.1">
    <property type="nucleotide sequence ID" value="NZ_JBHUHU010000005.1"/>
</dbReference>
<sequence length="180" mass="20744">MKNLLLIIFIATTFNLTHCQEEFSKHSLQFYKNSSERKTKGSEVWIVVDGKIVKGQKIGDLYAFPKLDKEDSFQLIVKTNGIEIRTGTYKSWYLNNGSSLIAGKLTKIEKLLSVAEYNGMDKNEDDFDVFSKRFFIVDDVYTIDIGDYQKIKRLDYLIVNPNQDGDGVYSMTQQIVKLKK</sequence>
<organism evidence="1 2">
    <name type="scientific">Flagellimonas iocasae</name>
    <dbReference type="NCBI Taxonomy" id="2055905"/>
    <lineage>
        <taxon>Bacteria</taxon>
        <taxon>Pseudomonadati</taxon>
        <taxon>Bacteroidota</taxon>
        <taxon>Flavobacteriia</taxon>
        <taxon>Flavobacteriales</taxon>
        <taxon>Flavobacteriaceae</taxon>
        <taxon>Flagellimonas</taxon>
    </lineage>
</organism>